<evidence type="ECO:0000256" key="4">
    <source>
        <dbReference type="ARBA" id="ARBA00023098"/>
    </source>
</evidence>
<dbReference type="Gene3D" id="1.10.12.10">
    <property type="entry name" value="Lyase 2-enoyl-coa Hydratase, Chain A, domain 2"/>
    <property type="match status" value="1"/>
</dbReference>
<keyword evidence="9" id="KW-1185">Reference proteome</keyword>
<dbReference type="InterPro" id="IPR014748">
    <property type="entry name" value="Enoyl-CoA_hydra_C"/>
</dbReference>
<keyword evidence="4" id="KW-0443">Lipid metabolism</keyword>
<evidence type="ECO:0000256" key="2">
    <source>
        <dbReference type="ARBA" id="ARBA00022832"/>
    </source>
</evidence>
<dbReference type="GO" id="GO:0005739">
    <property type="term" value="C:mitochondrion"/>
    <property type="evidence" value="ECO:0007669"/>
    <property type="project" value="UniProtKB-SubCell"/>
</dbReference>
<dbReference type="InterPro" id="IPR052377">
    <property type="entry name" value="Mitochondrial_ECH-domain"/>
</dbReference>
<dbReference type="Gene3D" id="3.90.226.10">
    <property type="entry name" value="2-enoyl-CoA Hydratase, Chain A, domain 1"/>
    <property type="match status" value="1"/>
</dbReference>
<protein>
    <recommendedName>
        <fullName evidence="7">Enoyl-CoA hydratase domain-containing protein 3, mitochondrial</fullName>
    </recommendedName>
</protein>
<dbReference type="InterPro" id="IPR029045">
    <property type="entry name" value="ClpP/crotonase-like_dom_sf"/>
</dbReference>
<dbReference type="AlphaFoldDB" id="A0A6H5IIC9"/>
<evidence type="ECO:0000256" key="1">
    <source>
        <dbReference type="ARBA" id="ARBA00004173"/>
    </source>
</evidence>
<dbReference type="PANTHER" id="PTHR43602">
    <property type="match status" value="1"/>
</dbReference>
<evidence type="ECO:0000313" key="9">
    <source>
        <dbReference type="Proteomes" id="UP000479190"/>
    </source>
</evidence>
<evidence type="ECO:0000256" key="6">
    <source>
        <dbReference type="ARBA" id="ARBA00037410"/>
    </source>
</evidence>
<dbReference type="Proteomes" id="UP000479190">
    <property type="component" value="Unassembled WGS sequence"/>
</dbReference>
<sequence>MMKDLHKAITSYSTDQTLRSIMITNTGDVFSAGHNLKELRTDKGEAGHKEVFETCMQLMKAIEEAPVPVIAVVDGLAAAGGCQLVAACDIAVATEQSYFATSGINVGVFCSTPSVPVLRSMSRKMAAHMLFTGDEINAQQAYEAGLISRVLSQENLQLELEIMTDLIASKSRSVIQMGKEFLRKQRDLNTEDAYKLAVETMMKNLKLKDAQEGITAFFEKREPNYQDTTEEVKASKD</sequence>
<keyword evidence="5" id="KW-0496">Mitochondrion</keyword>
<organism evidence="8 9">
    <name type="scientific">Trichogramma brassicae</name>
    <dbReference type="NCBI Taxonomy" id="86971"/>
    <lineage>
        <taxon>Eukaryota</taxon>
        <taxon>Metazoa</taxon>
        <taxon>Ecdysozoa</taxon>
        <taxon>Arthropoda</taxon>
        <taxon>Hexapoda</taxon>
        <taxon>Insecta</taxon>
        <taxon>Pterygota</taxon>
        <taxon>Neoptera</taxon>
        <taxon>Endopterygota</taxon>
        <taxon>Hymenoptera</taxon>
        <taxon>Apocrita</taxon>
        <taxon>Proctotrupomorpha</taxon>
        <taxon>Chalcidoidea</taxon>
        <taxon>Trichogrammatidae</taxon>
        <taxon>Trichogramma</taxon>
    </lineage>
</organism>
<name>A0A6H5IIC9_9HYME</name>
<dbReference type="GO" id="GO:0016836">
    <property type="term" value="F:hydro-lyase activity"/>
    <property type="evidence" value="ECO:0007669"/>
    <property type="project" value="TreeGrafter"/>
</dbReference>
<dbReference type="PANTHER" id="PTHR43602:SF1">
    <property type="entry name" value="ENOYL-COA HYDRATASE DOMAIN-CONTAINING PROTEIN 3, MITOCHONDRIAL"/>
    <property type="match status" value="1"/>
</dbReference>
<keyword evidence="3" id="KW-0809">Transit peptide</keyword>
<dbReference type="CDD" id="cd06558">
    <property type="entry name" value="crotonase-like"/>
    <property type="match status" value="1"/>
</dbReference>
<dbReference type="EMBL" id="CADCXV010000831">
    <property type="protein sequence ID" value="CAB0036877.1"/>
    <property type="molecule type" value="Genomic_DNA"/>
</dbReference>
<evidence type="ECO:0000256" key="7">
    <source>
        <dbReference type="ARBA" id="ARBA00040545"/>
    </source>
</evidence>
<dbReference type="InterPro" id="IPR001753">
    <property type="entry name" value="Enoyl-CoA_hydra/iso"/>
</dbReference>
<evidence type="ECO:0000313" key="8">
    <source>
        <dbReference type="EMBL" id="CAB0036877.1"/>
    </source>
</evidence>
<evidence type="ECO:0000256" key="3">
    <source>
        <dbReference type="ARBA" id="ARBA00022946"/>
    </source>
</evidence>
<gene>
    <name evidence="8" type="ORF">TBRA_LOCUS8722</name>
</gene>
<comment type="subcellular location">
    <subcellularLocation>
        <location evidence="1">Mitochondrion</location>
    </subcellularLocation>
</comment>
<dbReference type="OrthoDB" id="2139957at2759"/>
<keyword evidence="2" id="KW-0276">Fatty acid metabolism</keyword>
<comment type="function">
    <text evidence="6">May play a role in fatty acid biosynthesis and insulin sensitivity.</text>
</comment>
<evidence type="ECO:0000256" key="5">
    <source>
        <dbReference type="ARBA" id="ARBA00023128"/>
    </source>
</evidence>
<reference evidence="8 9" key="1">
    <citation type="submission" date="2020-02" db="EMBL/GenBank/DDBJ databases">
        <authorList>
            <person name="Ferguson B K."/>
        </authorList>
    </citation>
    <scope>NUCLEOTIDE SEQUENCE [LARGE SCALE GENOMIC DNA]</scope>
</reference>
<accession>A0A6H5IIC9</accession>
<dbReference type="Pfam" id="PF00378">
    <property type="entry name" value="ECH_1"/>
    <property type="match status" value="1"/>
</dbReference>
<dbReference type="GO" id="GO:0006631">
    <property type="term" value="P:fatty acid metabolic process"/>
    <property type="evidence" value="ECO:0007669"/>
    <property type="project" value="UniProtKB-KW"/>
</dbReference>
<proteinExistence type="predicted"/>
<dbReference type="SUPFAM" id="SSF52096">
    <property type="entry name" value="ClpP/crotonase"/>
    <property type="match status" value="1"/>
</dbReference>